<organism evidence="1 2">
    <name type="scientific">Flavihumibacter solisilvae</name>
    <dbReference type="NCBI Taxonomy" id="1349421"/>
    <lineage>
        <taxon>Bacteria</taxon>
        <taxon>Pseudomonadati</taxon>
        <taxon>Bacteroidota</taxon>
        <taxon>Chitinophagia</taxon>
        <taxon>Chitinophagales</taxon>
        <taxon>Chitinophagaceae</taxon>
        <taxon>Flavihumibacter</taxon>
    </lineage>
</organism>
<proteinExistence type="predicted"/>
<dbReference type="EMBL" id="JSVC01000002">
    <property type="protein sequence ID" value="KIC96087.1"/>
    <property type="molecule type" value="Genomic_DNA"/>
</dbReference>
<dbReference type="SUPFAM" id="SSF56935">
    <property type="entry name" value="Porins"/>
    <property type="match status" value="1"/>
</dbReference>
<dbReference type="Proteomes" id="UP000031408">
    <property type="component" value="Unassembled WGS sequence"/>
</dbReference>
<dbReference type="Pfam" id="PF07642">
    <property type="entry name" value="BBP2"/>
    <property type="match status" value="1"/>
</dbReference>
<dbReference type="RefSeq" id="WP_039136892.1">
    <property type="nucleotide sequence ID" value="NZ_JSVC01000002.1"/>
</dbReference>
<dbReference type="STRING" id="1349421.OI18_02660"/>
<sequence>MKRAVVGAFLIASLQSFGQEEQKPSPFSVSGYVEAYYSYDFNKPENNTKPGFMYSHNRHNEFNLNLGFIKGSYNTERVRANLALAAGTYMNANYAAEPGVLKNIYEANAGVKLSKKQNLWLDAGIFTSHIGFESAISKDCWTLTRSIVADNSPYYESGAKLTWTSADSKWLLSGLVLNGWQRINRVDGNSLMSFGTQVQFKPSDKALLNYSTFIGTDKPDSVRLMRYYHNLYGIFTAGKLGITAGFDLGSEQKEKGSSNMNVWYTPVLILRYPLSEKWTIAARGEYYKDEKGVIIASGTENGFQAAGYSVNIDYAPVSNALIRLEARSLKSRDNVFTKQLQPTDANTMVTASIAVSF</sequence>
<protein>
    <submittedName>
        <fullName evidence="1">Outer membrane protein</fullName>
    </submittedName>
</protein>
<keyword evidence="2" id="KW-1185">Reference proteome</keyword>
<evidence type="ECO:0000313" key="2">
    <source>
        <dbReference type="Proteomes" id="UP000031408"/>
    </source>
</evidence>
<reference evidence="1 2" key="1">
    <citation type="submission" date="2014-11" db="EMBL/GenBank/DDBJ databases">
        <title>Genome sequence of Flavihumibacter solisilvae 3-3.</title>
        <authorList>
            <person name="Zhou G."/>
            <person name="Li M."/>
            <person name="Wang G."/>
        </authorList>
    </citation>
    <scope>NUCLEOTIDE SEQUENCE [LARGE SCALE GENOMIC DNA]</scope>
    <source>
        <strain evidence="1 2">3-3</strain>
    </source>
</reference>
<evidence type="ECO:0000313" key="1">
    <source>
        <dbReference type="EMBL" id="KIC96087.1"/>
    </source>
</evidence>
<gene>
    <name evidence="1" type="ORF">OI18_02660</name>
</gene>
<accession>A0A0C1L7E3</accession>
<dbReference type="AlphaFoldDB" id="A0A0C1L7E3"/>
<name>A0A0C1L7E3_9BACT</name>
<dbReference type="InterPro" id="IPR011486">
    <property type="entry name" value="BBP2"/>
</dbReference>
<comment type="caution">
    <text evidence="1">The sequence shown here is derived from an EMBL/GenBank/DDBJ whole genome shotgun (WGS) entry which is preliminary data.</text>
</comment>
<dbReference type="OrthoDB" id="103154at2"/>